<evidence type="ECO:0000256" key="1">
    <source>
        <dbReference type="SAM" id="MobiDB-lite"/>
    </source>
</evidence>
<feature type="non-terminal residue" evidence="2">
    <location>
        <position position="81"/>
    </location>
</feature>
<reference evidence="2 3" key="1">
    <citation type="journal article" date="2018" name="Front. Plant Sci.">
        <title>Red Clover (Trifolium pratense) and Zigzag Clover (T. medium) - A Picture of Genomic Similarities and Differences.</title>
        <authorList>
            <person name="Dluhosova J."/>
            <person name="Istvanek J."/>
            <person name="Nedelnik J."/>
            <person name="Repkova J."/>
        </authorList>
    </citation>
    <scope>NUCLEOTIDE SEQUENCE [LARGE SCALE GENOMIC DNA]</scope>
    <source>
        <strain evidence="3">cv. 10/8</strain>
        <tissue evidence="2">Leaf</tissue>
    </source>
</reference>
<organism evidence="2 3">
    <name type="scientific">Trifolium medium</name>
    <dbReference type="NCBI Taxonomy" id="97028"/>
    <lineage>
        <taxon>Eukaryota</taxon>
        <taxon>Viridiplantae</taxon>
        <taxon>Streptophyta</taxon>
        <taxon>Embryophyta</taxon>
        <taxon>Tracheophyta</taxon>
        <taxon>Spermatophyta</taxon>
        <taxon>Magnoliopsida</taxon>
        <taxon>eudicotyledons</taxon>
        <taxon>Gunneridae</taxon>
        <taxon>Pentapetalae</taxon>
        <taxon>rosids</taxon>
        <taxon>fabids</taxon>
        <taxon>Fabales</taxon>
        <taxon>Fabaceae</taxon>
        <taxon>Papilionoideae</taxon>
        <taxon>50 kb inversion clade</taxon>
        <taxon>NPAAA clade</taxon>
        <taxon>Hologalegina</taxon>
        <taxon>IRL clade</taxon>
        <taxon>Trifolieae</taxon>
        <taxon>Trifolium</taxon>
    </lineage>
</organism>
<comment type="caution">
    <text evidence="2">The sequence shown here is derived from an EMBL/GenBank/DDBJ whole genome shotgun (WGS) entry which is preliminary data.</text>
</comment>
<feature type="compositionally biased region" description="Basic and acidic residues" evidence="1">
    <location>
        <begin position="13"/>
        <end position="35"/>
    </location>
</feature>
<proteinExistence type="predicted"/>
<feature type="non-terminal residue" evidence="2">
    <location>
        <position position="1"/>
    </location>
</feature>
<protein>
    <submittedName>
        <fullName evidence="2">Uncharacterized protein</fullName>
    </submittedName>
</protein>
<keyword evidence="3" id="KW-1185">Reference proteome</keyword>
<feature type="compositionally biased region" description="Basic and acidic residues" evidence="1">
    <location>
        <begin position="51"/>
        <end position="70"/>
    </location>
</feature>
<name>A0A392U915_9FABA</name>
<dbReference type="EMBL" id="LXQA010745571">
    <property type="protein sequence ID" value="MCI68920.1"/>
    <property type="molecule type" value="Genomic_DNA"/>
</dbReference>
<sequence>DLAGKQSETEETEKEKESEQIDQKKNENNKPRRNMENAGDGNRPAMETDDGSSHGADHQRKTATEGDAEPKLIAPPSCDAT</sequence>
<evidence type="ECO:0000313" key="3">
    <source>
        <dbReference type="Proteomes" id="UP000265520"/>
    </source>
</evidence>
<evidence type="ECO:0000313" key="2">
    <source>
        <dbReference type="EMBL" id="MCI68920.1"/>
    </source>
</evidence>
<accession>A0A392U915</accession>
<dbReference type="Proteomes" id="UP000265520">
    <property type="component" value="Unassembled WGS sequence"/>
</dbReference>
<feature type="region of interest" description="Disordered" evidence="1">
    <location>
        <begin position="1"/>
        <end position="81"/>
    </location>
</feature>
<dbReference type="AlphaFoldDB" id="A0A392U915"/>